<comment type="caution">
    <text evidence="1">The sequence shown here is derived from an EMBL/GenBank/DDBJ whole genome shotgun (WGS) entry which is preliminary data.</text>
</comment>
<evidence type="ECO:0000313" key="2">
    <source>
        <dbReference type="Proteomes" id="UP000824120"/>
    </source>
</evidence>
<dbReference type="EMBL" id="JACXVP010000003">
    <property type="protein sequence ID" value="KAG5613729.1"/>
    <property type="molecule type" value="Genomic_DNA"/>
</dbReference>
<evidence type="ECO:0000313" key="1">
    <source>
        <dbReference type="EMBL" id="KAG5613729.1"/>
    </source>
</evidence>
<gene>
    <name evidence="1" type="ORF">H5410_013553</name>
</gene>
<dbReference type="AlphaFoldDB" id="A0A9J5ZNJ8"/>
<accession>A0A9J5ZNJ8</accession>
<reference evidence="1 2" key="1">
    <citation type="submission" date="2020-09" db="EMBL/GenBank/DDBJ databases">
        <title>De no assembly of potato wild relative species, Solanum commersonii.</title>
        <authorList>
            <person name="Cho K."/>
        </authorList>
    </citation>
    <scope>NUCLEOTIDE SEQUENCE [LARGE SCALE GENOMIC DNA]</scope>
    <source>
        <strain evidence="1">LZ3.2</strain>
        <tissue evidence="1">Leaf</tissue>
    </source>
</reference>
<dbReference type="Proteomes" id="UP000824120">
    <property type="component" value="Chromosome 3"/>
</dbReference>
<dbReference type="PANTHER" id="PTHR36763">
    <property type="entry name" value="EXPRESSED PROTEIN"/>
    <property type="match status" value="1"/>
</dbReference>
<sequence>MDMQEAVTITTAIQEEILSEMGIDPQFGLACLGKINMTYESDRDLLIHFYEFVAK</sequence>
<proteinExistence type="predicted"/>
<dbReference type="OrthoDB" id="1867012at2759"/>
<keyword evidence="2" id="KW-1185">Reference proteome</keyword>
<dbReference type="PANTHER" id="PTHR36763:SF1">
    <property type="entry name" value="EXPRESSED PROTEIN"/>
    <property type="match status" value="1"/>
</dbReference>
<name>A0A9J5ZNJ8_SOLCO</name>
<protein>
    <submittedName>
        <fullName evidence="1">Uncharacterized protein</fullName>
    </submittedName>
</protein>
<organism evidence="1 2">
    <name type="scientific">Solanum commersonii</name>
    <name type="common">Commerson's wild potato</name>
    <name type="synonym">Commerson's nightshade</name>
    <dbReference type="NCBI Taxonomy" id="4109"/>
    <lineage>
        <taxon>Eukaryota</taxon>
        <taxon>Viridiplantae</taxon>
        <taxon>Streptophyta</taxon>
        <taxon>Embryophyta</taxon>
        <taxon>Tracheophyta</taxon>
        <taxon>Spermatophyta</taxon>
        <taxon>Magnoliopsida</taxon>
        <taxon>eudicotyledons</taxon>
        <taxon>Gunneridae</taxon>
        <taxon>Pentapetalae</taxon>
        <taxon>asterids</taxon>
        <taxon>lamiids</taxon>
        <taxon>Solanales</taxon>
        <taxon>Solanaceae</taxon>
        <taxon>Solanoideae</taxon>
        <taxon>Solaneae</taxon>
        <taxon>Solanum</taxon>
    </lineage>
</organism>